<dbReference type="InterPro" id="IPR005135">
    <property type="entry name" value="Endo/exonuclease/phosphatase"/>
</dbReference>
<keyword evidence="4" id="KW-1185">Reference proteome</keyword>
<feature type="domain" description="Endonuclease/exonuclease/phosphatase" evidence="2">
    <location>
        <begin position="1"/>
        <end position="293"/>
    </location>
</feature>
<keyword evidence="3" id="KW-0378">Hydrolase</keyword>
<dbReference type="EMBL" id="JBHLUE010000003">
    <property type="protein sequence ID" value="MFC0563511.1"/>
    <property type="molecule type" value="Genomic_DNA"/>
</dbReference>
<dbReference type="Gene3D" id="3.60.10.10">
    <property type="entry name" value="Endonuclease/exonuclease/phosphatase"/>
    <property type="match status" value="1"/>
</dbReference>
<dbReference type="RefSeq" id="WP_377336164.1">
    <property type="nucleotide sequence ID" value="NZ_JBHLUE010000003.1"/>
</dbReference>
<protein>
    <submittedName>
        <fullName evidence="3">Endonuclease/exonuclease/phosphatase family protein</fullName>
    </submittedName>
</protein>
<feature type="region of interest" description="Disordered" evidence="1">
    <location>
        <begin position="43"/>
        <end position="86"/>
    </location>
</feature>
<dbReference type="SUPFAM" id="SSF56219">
    <property type="entry name" value="DNase I-like"/>
    <property type="match status" value="1"/>
</dbReference>
<feature type="compositionally biased region" description="Gly residues" evidence="1">
    <location>
        <begin position="75"/>
        <end position="86"/>
    </location>
</feature>
<accession>A0ABV6NS44</accession>
<keyword evidence="3" id="KW-0540">Nuclease</keyword>
<dbReference type="InterPro" id="IPR036691">
    <property type="entry name" value="Endo/exonu/phosph_ase_sf"/>
</dbReference>
<proteinExistence type="predicted"/>
<organism evidence="3 4">
    <name type="scientific">Plantactinospora siamensis</name>
    <dbReference type="NCBI Taxonomy" id="555372"/>
    <lineage>
        <taxon>Bacteria</taxon>
        <taxon>Bacillati</taxon>
        <taxon>Actinomycetota</taxon>
        <taxon>Actinomycetes</taxon>
        <taxon>Micromonosporales</taxon>
        <taxon>Micromonosporaceae</taxon>
        <taxon>Plantactinospora</taxon>
    </lineage>
</organism>
<name>A0ABV6NS44_9ACTN</name>
<evidence type="ECO:0000259" key="2">
    <source>
        <dbReference type="Pfam" id="PF03372"/>
    </source>
</evidence>
<evidence type="ECO:0000313" key="3">
    <source>
        <dbReference type="EMBL" id="MFC0563511.1"/>
    </source>
</evidence>
<evidence type="ECO:0000313" key="4">
    <source>
        <dbReference type="Proteomes" id="UP001589894"/>
    </source>
</evidence>
<comment type="caution">
    <text evidence="3">The sequence shown here is derived from an EMBL/GenBank/DDBJ whole genome shotgun (WGS) entry which is preliminary data.</text>
</comment>
<reference evidence="3 4" key="1">
    <citation type="submission" date="2024-09" db="EMBL/GenBank/DDBJ databases">
        <authorList>
            <person name="Sun Q."/>
            <person name="Mori K."/>
        </authorList>
    </citation>
    <scope>NUCLEOTIDE SEQUENCE [LARGE SCALE GENOMIC DNA]</scope>
    <source>
        <strain evidence="3 4">TBRC 2205</strain>
    </source>
</reference>
<dbReference type="GO" id="GO:0004519">
    <property type="term" value="F:endonuclease activity"/>
    <property type="evidence" value="ECO:0007669"/>
    <property type="project" value="UniProtKB-KW"/>
</dbReference>
<dbReference type="Proteomes" id="UP001589894">
    <property type="component" value="Unassembled WGS sequence"/>
</dbReference>
<dbReference type="Pfam" id="PF03372">
    <property type="entry name" value="Exo_endo_phos"/>
    <property type="match status" value="1"/>
</dbReference>
<evidence type="ECO:0000256" key="1">
    <source>
        <dbReference type="SAM" id="MobiDB-lite"/>
    </source>
</evidence>
<keyword evidence="3" id="KW-0255">Endonuclease</keyword>
<gene>
    <name evidence="3" type="ORF">ACFFHU_04925</name>
</gene>
<sequence length="305" mass="31587">MTWNIKTGGRDGADGRRLERVFRVVAEAEPDVLALQELRGFGRPGLLSRGRPGPPGASAPGSPGAGAPGPFGAAGSPGAGAPGWPGASGAGPLGRLAAAVGLRPYLARSLTGQPVAVLVRPGWPVLAAGPVRRPFHHAAQRVTLGTSAGPLVVIGTHLQPFSGARRFREAGWLAAAVRGAPLALLAGDLNTLDPWTEHADRLAALDPAYRRRHLRPDGAVDTRAVARLADAGLVDLFRAVGTGDGWTAPTTGVAGPEFSTMRLDYLLATPELTRHARRCVVLRGGEIETASDHYPLLAEFDLAAA</sequence>